<sequence length="317" mass="35546">MINESAKDKQTWKPLKSTSATPETPAVTPATPTTPPFHGLENKLLQSCKHENALHPCSSLESLESLRYTPEPVHPTLSATIGSKKYINNDYSPYGSRSQSPVATPHSCTSNTSFLKPRRQYTGFQISGYKRNHVHVVLQTVDLPVNGSETAGAPHLTGFFTIQGLTAHQSEITTFFEGFAATENSGFLSSSVPHNLKDLRANDTIDMEHWLNFPSFKGMCCNDKTVASTILDGSYVHSDYLRKRFIYMRWKERFLVPDADLDSVEGASFEGYYYIVHDQLTGNIFGFYYHKDAERFQRLELVPVKDSYGGSCGFEFN</sequence>
<evidence type="ECO:0000256" key="2">
    <source>
        <dbReference type="SAM" id="MobiDB-lite"/>
    </source>
</evidence>
<dbReference type="AlphaFoldDB" id="A0A1G4KC33"/>
<proteinExistence type="inferred from homology"/>
<keyword evidence="4" id="KW-1185">Reference proteome</keyword>
<feature type="compositionally biased region" description="Basic and acidic residues" evidence="2">
    <location>
        <begin position="1"/>
        <end position="11"/>
    </location>
</feature>
<dbReference type="PANTHER" id="PTHR14534:SF3">
    <property type="entry name" value="GID COMPLEX SUBUNIT 4 HOMOLOG"/>
    <property type="match status" value="1"/>
</dbReference>
<evidence type="ECO:0000313" key="3">
    <source>
        <dbReference type="EMBL" id="SCV01852.1"/>
    </source>
</evidence>
<feature type="compositionally biased region" description="Low complexity" evidence="2">
    <location>
        <begin position="20"/>
        <end position="31"/>
    </location>
</feature>
<name>A0A1G4KC33_9SACH</name>
<dbReference type="GO" id="GO:0006623">
    <property type="term" value="P:protein targeting to vacuole"/>
    <property type="evidence" value="ECO:0007669"/>
    <property type="project" value="TreeGrafter"/>
</dbReference>
<dbReference type="GO" id="GO:0043161">
    <property type="term" value="P:proteasome-mediated ubiquitin-dependent protein catabolic process"/>
    <property type="evidence" value="ECO:0007669"/>
    <property type="project" value="TreeGrafter"/>
</dbReference>
<feature type="region of interest" description="Disordered" evidence="2">
    <location>
        <begin position="1"/>
        <end position="39"/>
    </location>
</feature>
<organism evidence="3 4">
    <name type="scientific">Lachancea meyersii CBS 8951</name>
    <dbReference type="NCBI Taxonomy" id="1266667"/>
    <lineage>
        <taxon>Eukaryota</taxon>
        <taxon>Fungi</taxon>
        <taxon>Dikarya</taxon>
        <taxon>Ascomycota</taxon>
        <taxon>Saccharomycotina</taxon>
        <taxon>Saccharomycetes</taxon>
        <taxon>Saccharomycetales</taxon>
        <taxon>Saccharomycetaceae</taxon>
        <taxon>Lachancea</taxon>
    </lineage>
</organism>
<accession>A0A1G4KC33</accession>
<dbReference type="PANTHER" id="PTHR14534">
    <property type="entry name" value="VACUOLAR IMPORT AND DEGRADATION PROTEIN 24"/>
    <property type="match status" value="1"/>
</dbReference>
<gene>
    <name evidence="3" type="ORF">LAME_0G18932G</name>
</gene>
<dbReference type="Pfam" id="PF09783">
    <property type="entry name" value="Vac_ImportDeg"/>
    <property type="match status" value="1"/>
</dbReference>
<comment type="similarity">
    <text evidence="1">Belongs to the GID4/VID24 family.</text>
</comment>
<dbReference type="GO" id="GO:0034657">
    <property type="term" value="C:GID complex"/>
    <property type="evidence" value="ECO:0007669"/>
    <property type="project" value="TreeGrafter"/>
</dbReference>
<dbReference type="GO" id="GO:0007039">
    <property type="term" value="P:protein catabolic process in the vacuole"/>
    <property type="evidence" value="ECO:0007669"/>
    <property type="project" value="TreeGrafter"/>
</dbReference>
<dbReference type="Proteomes" id="UP000191144">
    <property type="component" value="Chromosome G"/>
</dbReference>
<dbReference type="InterPro" id="IPR018618">
    <property type="entry name" value="GID4/10-like"/>
</dbReference>
<dbReference type="EMBL" id="LT598484">
    <property type="protein sequence ID" value="SCV01852.1"/>
    <property type="molecule type" value="Genomic_DNA"/>
</dbReference>
<evidence type="ECO:0000313" key="4">
    <source>
        <dbReference type="Proteomes" id="UP000191144"/>
    </source>
</evidence>
<dbReference type="OrthoDB" id="62at2759"/>
<dbReference type="GO" id="GO:0045721">
    <property type="term" value="P:negative regulation of gluconeogenesis"/>
    <property type="evidence" value="ECO:0007669"/>
    <property type="project" value="TreeGrafter"/>
</dbReference>
<dbReference type="GO" id="GO:0005773">
    <property type="term" value="C:vacuole"/>
    <property type="evidence" value="ECO:0007669"/>
    <property type="project" value="GOC"/>
</dbReference>
<evidence type="ECO:0000256" key="1">
    <source>
        <dbReference type="ARBA" id="ARBA00061469"/>
    </source>
</evidence>
<reference evidence="4" key="1">
    <citation type="submission" date="2016-03" db="EMBL/GenBank/DDBJ databases">
        <authorList>
            <person name="Devillers Hugo."/>
        </authorList>
    </citation>
    <scope>NUCLEOTIDE SEQUENCE [LARGE SCALE GENOMIC DNA]</scope>
</reference>
<protein>
    <submittedName>
        <fullName evidence="3">LAME_0G18932g1_1</fullName>
    </submittedName>
</protein>